<dbReference type="GO" id="GO:0004930">
    <property type="term" value="F:G protein-coupled receptor activity"/>
    <property type="evidence" value="ECO:0007669"/>
    <property type="project" value="UniProtKB-KW"/>
</dbReference>
<evidence type="ECO:0000313" key="16">
    <source>
        <dbReference type="RefSeq" id="XP_028381991.1"/>
    </source>
</evidence>
<dbReference type="CDD" id="cd15908">
    <property type="entry name" value="7tm_TAS2R40-like"/>
    <property type="match status" value="1"/>
</dbReference>
<keyword evidence="6 14" id="KW-1133">Transmembrane helix</keyword>
<dbReference type="PANTHER" id="PTHR11394">
    <property type="entry name" value="TASTE RECEPTOR TYPE 2"/>
    <property type="match status" value="1"/>
</dbReference>
<dbReference type="PANTHER" id="PTHR11394:SF142">
    <property type="entry name" value="TASTE RECEPTOR TYPE 2 MEMBER 39"/>
    <property type="match status" value="1"/>
</dbReference>
<name>A0A6J2MR67_9CHIR</name>
<evidence type="ECO:0000256" key="10">
    <source>
        <dbReference type="ARBA" id="ARBA00023180"/>
    </source>
</evidence>
<evidence type="ECO:0000256" key="5">
    <source>
        <dbReference type="ARBA" id="ARBA00022692"/>
    </source>
</evidence>
<evidence type="ECO:0000256" key="8">
    <source>
        <dbReference type="ARBA" id="ARBA00023136"/>
    </source>
</evidence>
<keyword evidence="7 13" id="KW-0297">G-protein coupled receptor</keyword>
<evidence type="ECO:0000256" key="3">
    <source>
        <dbReference type="ARBA" id="ARBA00022480"/>
    </source>
</evidence>
<feature type="transmembrane region" description="Helical" evidence="14">
    <location>
        <begin position="55"/>
        <end position="74"/>
    </location>
</feature>
<evidence type="ECO:0000256" key="6">
    <source>
        <dbReference type="ARBA" id="ARBA00022989"/>
    </source>
</evidence>
<feature type="transmembrane region" description="Helical" evidence="14">
    <location>
        <begin position="249"/>
        <end position="269"/>
    </location>
</feature>
<feature type="transmembrane region" description="Helical" evidence="14">
    <location>
        <begin position="275"/>
        <end position="296"/>
    </location>
</feature>
<evidence type="ECO:0000256" key="9">
    <source>
        <dbReference type="ARBA" id="ARBA00023170"/>
    </source>
</evidence>
<dbReference type="Gene3D" id="1.20.1070.10">
    <property type="entry name" value="Rhodopsin 7-helix transmembrane proteins"/>
    <property type="match status" value="1"/>
</dbReference>
<dbReference type="RefSeq" id="XP_028381991.1">
    <property type="nucleotide sequence ID" value="XM_028526190.2"/>
</dbReference>
<sequence length="318" mass="35819">MTESCSPPEELSSLHTILLFTVVGIECIVGIIANGFIVAVHAAEWIQIKAVSTSGRILVFLGASRIALQGFMMLEITIRSTAPHFYNEDSVYDTFRVSFMFLNYYSLWISAWLSFFYFVKTADFSCSLFLKLKRRITGLMPWLLRLSALTSLGYSILFSKGIYTIYCNSSVPVPSSNATKKQYFTETNMVNLALLYNLGIFIPLIMFILTATLLILSLKRHTLRMESNATGSGDPSMEAHVRAIRATSYFLVLYTVNAVAVFLYMSNIFDDNSSWNSLCQVVMAAYPAGHSVLLILDNPGLRRAWKRLQSRVDLHLKK</sequence>
<evidence type="ECO:0000256" key="7">
    <source>
        <dbReference type="ARBA" id="ARBA00023040"/>
    </source>
</evidence>
<dbReference type="InterPro" id="IPR007960">
    <property type="entry name" value="TAS2R"/>
</dbReference>
<dbReference type="OrthoDB" id="8876749at2759"/>
<reference evidence="16" key="1">
    <citation type="submission" date="2025-08" db="UniProtKB">
        <authorList>
            <consortium name="RefSeq"/>
        </authorList>
    </citation>
    <scope>IDENTIFICATION</scope>
    <source>
        <tissue evidence="16">Muscle</tissue>
    </source>
</reference>
<evidence type="ECO:0000256" key="14">
    <source>
        <dbReference type="SAM" id="Phobius"/>
    </source>
</evidence>
<gene>
    <name evidence="16" type="primary">LOC114508182</name>
</gene>
<dbReference type="Proteomes" id="UP000504628">
    <property type="component" value="Chromosome 10"/>
</dbReference>
<evidence type="ECO:0000256" key="11">
    <source>
        <dbReference type="ARBA" id="ARBA00023224"/>
    </source>
</evidence>
<accession>A0A6J2MR67</accession>
<dbReference type="FunFam" id="1.20.1070.10:FF:000055">
    <property type="entry name" value="Taste receptor type 2"/>
    <property type="match status" value="1"/>
</dbReference>
<comment type="subcellular location">
    <subcellularLocation>
        <location evidence="1 13">Membrane</location>
        <topology evidence="1 13">Multi-pass membrane protein</topology>
    </subcellularLocation>
</comment>
<keyword evidence="4 13" id="KW-0716">Sensory transduction</keyword>
<dbReference type="KEGG" id="pdic:114508182"/>
<evidence type="ECO:0000256" key="12">
    <source>
        <dbReference type="RuleBase" id="RU004423"/>
    </source>
</evidence>
<evidence type="ECO:0000256" key="2">
    <source>
        <dbReference type="ARBA" id="ARBA00007376"/>
    </source>
</evidence>
<feature type="transmembrane region" description="Helical" evidence="14">
    <location>
        <begin position="194"/>
        <end position="216"/>
    </location>
</feature>
<keyword evidence="11 13" id="KW-0807">Transducer</keyword>
<evidence type="ECO:0000256" key="13">
    <source>
        <dbReference type="RuleBase" id="RU004424"/>
    </source>
</evidence>
<keyword evidence="3 13" id="KW-0919">Taste</keyword>
<dbReference type="InParanoid" id="A0A6J2MR67"/>
<comment type="similarity">
    <text evidence="2 12">Belongs to the G-protein coupled receptor T2R family.</text>
</comment>
<keyword evidence="15" id="KW-1185">Reference proteome</keyword>
<keyword evidence="10" id="KW-0325">Glycoprotein</keyword>
<keyword evidence="8 13" id="KW-0472">Membrane</keyword>
<evidence type="ECO:0000256" key="1">
    <source>
        <dbReference type="ARBA" id="ARBA00004141"/>
    </source>
</evidence>
<dbReference type="SUPFAM" id="SSF81321">
    <property type="entry name" value="Family A G protein-coupled receptor-like"/>
    <property type="match status" value="1"/>
</dbReference>
<dbReference type="Pfam" id="PF05296">
    <property type="entry name" value="TAS2R"/>
    <property type="match status" value="1"/>
</dbReference>
<feature type="transmembrane region" description="Helical" evidence="14">
    <location>
        <begin position="142"/>
        <end position="166"/>
    </location>
</feature>
<evidence type="ECO:0000313" key="15">
    <source>
        <dbReference type="Proteomes" id="UP000504628"/>
    </source>
</evidence>
<feature type="transmembrane region" description="Helical" evidence="14">
    <location>
        <begin position="17"/>
        <end position="43"/>
    </location>
</feature>
<proteinExistence type="inferred from homology"/>
<dbReference type="GeneID" id="114508182"/>
<dbReference type="GO" id="GO:0016020">
    <property type="term" value="C:membrane"/>
    <property type="evidence" value="ECO:0007669"/>
    <property type="project" value="UniProtKB-SubCell"/>
</dbReference>
<keyword evidence="9 13" id="KW-0675">Receptor</keyword>
<dbReference type="GO" id="GO:0033038">
    <property type="term" value="F:bitter taste receptor activity"/>
    <property type="evidence" value="ECO:0007669"/>
    <property type="project" value="InterPro"/>
</dbReference>
<keyword evidence="5 13" id="KW-0812">Transmembrane</keyword>
<dbReference type="AlphaFoldDB" id="A0A6J2MR67"/>
<evidence type="ECO:0000256" key="4">
    <source>
        <dbReference type="ARBA" id="ARBA00022606"/>
    </source>
</evidence>
<protein>
    <recommendedName>
        <fullName evidence="13">Taste receptor type 2</fullName>
    </recommendedName>
</protein>
<feature type="transmembrane region" description="Helical" evidence="14">
    <location>
        <begin position="105"/>
        <end position="130"/>
    </location>
</feature>
<organism evidence="15 16">
    <name type="scientific">Phyllostomus discolor</name>
    <name type="common">pale spear-nosed bat</name>
    <dbReference type="NCBI Taxonomy" id="89673"/>
    <lineage>
        <taxon>Eukaryota</taxon>
        <taxon>Metazoa</taxon>
        <taxon>Chordata</taxon>
        <taxon>Craniata</taxon>
        <taxon>Vertebrata</taxon>
        <taxon>Euteleostomi</taxon>
        <taxon>Mammalia</taxon>
        <taxon>Eutheria</taxon>
        <taxon>Laurasiatheria</taxon>
        <taxon>Chiroptera</taxon>
        <taxon>Yangochiroptera</taxon>
        <taxon>Phyllostomidae</taxon>
        <taxon>Phyllostominae</taxon>
        <taxon>Phyllostomus</taxon>
    </lineage>
</organism>